<dbReference type="SUPFAM" id="SSF51206">
    <property type="entry name" value="cAMP-binding domain-like"/>
    <property type="match status" value="1"/>
</dbReference>
<dbReference type="InterPro" id="IPR018490">
    <property type="entry name" value="cNMP-bd_dom_sf"/>
</dbReference>
<dbReference type="Gene3D" id="2.60.120.10">
    <property type="entry name" value="Jelly Rolls"/>
    <property type="match status" value="1"/>
</dbReference>
<keyword evidence="3" id="KW-1185">Reference proteome</keyword>
<gene>
    <name evidence="2" type="ORF">BC343_01055</name>
</gene>
<dbReference type="PROSITE" id="PS50042">
    <property type="entry name" value="CNMP_BINDING_3"/>
    <property type="match status" value="1"/>
</dbReference>
<organism evidence="2 3">
    <name type="scientific">Mucilaginibacter pedocola</name>
    <dbReference type="NCBI Taxonomy" id="1792845"/>
    <lineage>
        <taxon>Bacteria</taxon>
        <taxon>Pseudomonadati</taxon>
        <taxon>Bacteroidota</taxon>
        <taxon>Sphingobacteriia</taxon>
        <taxon>Sphingobacteriales</taxon>
        <taxon>Sphingobacteriaceae</taxon>
        <taxon>Mucilaginibacter</taxon>
    </lineage>
</organism>
<dbReference type="Pfam" id="PF00027">
    <property type="entry name" value="cNMP_binding"/>
    <property type="match status" value="1"/>
</dbReference>
<evidence type="ECO:0000313" key="2">
    <source>
        <dbReference type="EMBL" id="OOQ61692.1"/>
    </source>
</evidence>
<proteinExistence type="predicted"/>
<name>A0A1S9PL48_9SPHI</name>
<comment type="caution">
    <text evidence="2">The sequence shown here is derived from an EMBL/GenBank/DDBJ whole genome shotgun (WGS) entry which is preliminary data.</text>
</comment>
<accession>A0A1S9PL48</accession>
<dbReference type="InterPro" id="IPR000595">
    <property type="entry name" value="cNMP-bd_dom"/>
</dbReference>
<dbReference type="EMBL" id="MBTF01000001">
    <property type="protein sequence ID" value="OOQ61692.1"/>
    <property type="molecule type" value="Genomic_DNA"/>
</dbReference>
<sequence length="193" mass="22439">MENLKRALSFGGILGEGDIEEITADFTVHHLKPGQHFITPGEVSGQLAFVDEGVFRIYVTNDEQEEATRYFMRKNQFMMDIDCFYNHRPAESGVQAVTEARLLITQRDEWLRSSERIPKLFILTKTLTEMALINKIKDNDFLHFGTAKQRYLEFMKRYPDLALSVPQQYIASYLQITPQSLSRIRREAVNHHP</sequence>
<dbReference type="RefSeq" id="WP_078345866.1">
    <property type="nucleotide sequence ID" value="NZ_MBTF01000001.1"/>
</dbReference>
<protein>
    <recommendedName>
        <fullName evidence="1">Cyclic nucleotide-binding domain-containing protein</fullName>
    </recommendedName>
</protein>
<dbReference type="CDD" id="cd00038">
    <property type="entry name" value="CAP_ED"/>
    <property type="match status" value="1"/>
</dbReference>
<dbReference type="AlphaFoldDB" id="A0A1S9PL48"/>
<dbReference type="InterPro" id="IPR014710">
    <property type="entry name" value="RmlC-like_jellyroll"/>
</dbReference>
<dbReference type="OrthoDB" id="758145at2"/>
<evidence type="ECO:0000313" key="3">
    <source>
        <dbReference type="Proteomes" id="UP000189739"/>
    </source>
</evidence>
<feature type="domain" description="Cyclic nucleotide-binding" evidence="1">
    <location>
        <begin position="14"/>
        <end position="112"/>
    </location>
</feature>
<dbReference type="Proteomes" id="UP000189739">
    <property type="component" value="Unassembled WGS sequence"/>
</dbReference>
<evidence type="ECO:0000259" key="1">
    <source>
        <dbReference type="PROSITE" id="PS50042"/>
    </source>
</evidence>
<reference evidence="2 3" key="1">
    <citation type="submission" date="2016-07" db="EMBL/GenBank/DDBJ databases">
        <title>Genomic analysis of zinc-resistant bacterium Mucilaginibacter pedocola TBZ30.</title>
        <authorList>
            <person name="Huang J."/>
            <person name="Tang J."/>
        </authorList>
    </citation>
    <scope>NUCLEOTIDE SEQUENCE [LARGE SCALE GENOMIC DNA]</scope>
    <source>
        <strain evidence="2 3">TBZ30</strain>
    </source>
</reference>
<dbReference type="STRING" id="1792845.BC343_01055"/>